<dbReference type="InterPro" id="IPR029063">
    <property type="entry name" value="SAM-dependent_MTases_sf"/>
</dbReference>
<gene>
    <name evidence="6" type="ORF">QBC40DRAFT_337832</name>
</gene>
<keyword evidence="2" id="KW-0808">Transferase</keyword>
<keyword evidence="7" id="KW-1185">Reference proteome</keyword>
<protein>
    <submittedName>
        <fullName evidence="6">O-methyltransferase</fullName>
    </submittedName>
</protein>
<evidence type="ECO:0000313" key="6">
    <source>
        <dbReference type="EMBL" id="KAK4203206.1"/>
    </source>
</evidence>
<comment type="caution">
    <text evidence="6">The sequence shown here is derived from an EMBL/GenBank/DDBJ whole genome shotgun (WGS) entry which is preliminary data.</text>
</comment>
<keyword evidence="3" id="KW-0949">S-adenosyl-L-methionine</keyword>
<dbReference type="PIRSF" id="PIRSF005739">
    <property type="entry name" value="O-mtase"/>
    <property type="match status" value="1"/>
</dbReference>
<dbReference type="EMBL" id="MU863891">
    <property type="protein sequence ID" value="KAK4203206.1"/>
    <property type="molecule type" value="Genomic_DNA"/>
</dbReference>
<dbReference type="InterPro" id="IPR001077">
    <property type="entry name" value="COMT_C"/>
</dbReference>
<dbReference type="SUPFAM" id="SSF46785">
    <property type="entry name" value="Winged helix' DNA-binding domain"/>
    <property type="match status" value="1"/>
</dbReference>
<evidence type="ECO:0000259" key="5">
    <source>
        <dbReference type="Pfam" id="PF00891"/>
    </source>
</evidence>
<evidence type="ECO:0000256" key="1">
    <source>
        <dbReference type="ARBA" id="ARBA00022603"/>
    </source>
</evidence>
<feature type="active site" description="Proton acceptor" evidence="4">
    <location>
        <position position="283"/>
    </location>
</feature>
<keyword evidence="1" id="KW-0489">Methyltransferase</keyword>
<dbReference type="Proteomes" id="UP001303160">
    <property type="component" value="Unassembled WGS sequence"/>
</dbReference>
<reference evidence="6" key="2">
    <citation type="submission" date="2023-05" db="EMBL/GenBank/DDBJ databases">
        <authorList>
            <consortium name="Lawrence Berkeley National Laboratory"/>
            <person name="Steindorff A."/>
            <person name="Hensen N."/>
            <person name="Bonometti L."/>
            <person name="Westerberg I."/>
            <person name="Brannstrom I.O."/>
            <person name="Guillou S."/>
            <person name="Cros-Aarteil S."/>
            <person name="Calhoun S."/>
            <person name="Haridas S."/>
            <person name="Kuo A."/>
            <person name="Mondo S."/>
            <person name="Pangilinan J."/>
            <person name="Riley R."/>
            <person name="Labutti K."/>
            <person name="Andreopoulos B."/>
            <person name="Lipzen A."/>
            <person name="Chen C."/>
            <person name="Yanf M."/>
            <person name="Daum C."/>
            <person name="Ng V."/>
            <person name="Clum A."/>
            <person name="Ohm R."/>
            <person name="Martin F."/>
            <person name="Silar P."/>
            <person name="Natvig D."/>
            <person name="Lalanne C."/>
            <person name="Gautier V."/>
            <person name="Ament-Velasquez S.L."/>
            <person name="Kruys A."/>
            <person name="Hutchinson M.I."/>
            <person name="Powell A.J."/>
            <person name="Barry K."/>
            <person name="Miller A.N."/>
            <person name="Grigoriev I.V."/>
            <person name="Debuchy R."/>
            <person name="Gladieux P."/>
            <person name="Thoren M.H."/>
            <person name="Johannesson H."/>
        </authorList>
    </citation>
    <scope>NUCLEOTIDE SEQUENCE</scope>
    <source>
        <strain evidence="6">CBS 315.58</strain>
    </source>
</reference>
<dbReference type="PANTHER" id="PTHR43712:SF16">
    <property type="entry name" value="O-METHYLTRANSFERASE ELCB"/>
    <property type="match status" value="1"/>
</dbReference>
<evidence type="ECO:0000313" key="7">
    <source>
        <dbReference type="Proteomes" id="UP001303160"/>
    </source>
</evidence>
<proteinExistence type="predicted"/>
<dbReference type="Gene3D" id="1.10.10.10">
    <property type="entry name" value="Winged helix-like DNA-binding domain superfamily/Winged helix DNA-binding domain"/>
    <property type="match status" value="1"/>
</dbReference>
<sequence>MTPSNPSAINSQRRLPRVAPGIEIIVTRLFLKWDAFQAIPTDAPISFSDLAAKLDADVELISRLTRLLISTGLLSSPKPSHVSHTHRSRSIATDELFRSTMRLILYEDFPQEAGTPEYYAHYGRHHLPRDKTHTPYAFAKGQPEKSVFELMNAQPELMGIFMQAMTKTQEFMACRQLDHRHQSAQKEEERYDFSWAFDRSHDDERMQLVDVGGGAGHTLQAILGWETRLIPERCVLQDRPEVIDAVDGSKGLLLGEVKKMGIDFHKEQPVKGAKGYLLRRCLHDYGDDECVNILSKIQRVMAEDSKVLIVEMVLVSGESSPFSYALDLAMMGISGKERTLEEWEGIVGRAGMRIGKVMMGKGIGMSILECEGV</sequence>
<feature type="domain" description="O-methyltransferase C-terminal" evidence="5">
    <location>
        <begin position="207"/>
        <end position="352"/>
    </location>
</feature>
<dbReference type="AlphaFoldDB" id="A0AAN6XP77"/>
<accession>A0AAN6XP77</accession>
<name>A0AAN6XP77_9PEZI</name>
<evidence type="ECO:0000256" key="4">
    <source>
        <dbReference type="PIRSR" id="PIRSR005739-1"/>
    </source>
</evidence>
<evidence type="ECO:0000256" key="2">
    <source>
        <dbReference type="ARBA" id="ARBA00022679"/>
    </source>
</evidence>
<dbReference type="GO" id="GO:0032259">
    <property type="term" value="P:methylation"/>
    <property type="evidence" value="ECO:0007669"/>
    <property type="project" value="UniProtKB-KW"/>
</dbReference>
<dbReference type="GO" id="GO:0008171">
    <property type="term" value="F:O-methyltransferase activity"/>
    <property type="evidence" value="ECO:0007669"/>
    <property type="project" value="InterPro"/>
</dbReference>
<dbReference type="PROSITE" id="PS51683">
    <property type="entry name" value="SAM_OMT_II"/>
    <property type="match status" value="1"/>
</dbReference>
<dbReference type="Gene3D" id="3.40.50.150">
    <property type="entry name" value="Vaccinia Virus protein VP39"/>
    <property type="match status" value="1"/>
</dbReference>
<reference evidence="6" key="1">
    <citation type="journal article" date="2023" name="Mol. Phylogenet. Evol.">
        <title>Genome-scale phylogeny and comparative genomics of the fungal order Sordariales.</title>
        <authorList>
            <person name="Hensen N."/>
            <person name="Bonometti L."/>
            <person name="Westerberg I."/>
            <person name="Brannstrom I.O."/>
            <person name="Guillou S."/>
            <person name="Cros-Aarteil S."/>
            <person name="Calhoun S."/>
            <person name="Haridas S."/>
            <person name="Kuo A."/>
            <person name="Mondo S."/>
            <person name="Pangilinan J."/>
            <person name="Riley R."/>
            <person name="LaButti K."/>
            <person name="Andreopoulos B."/>
            <person name="Lipzen A."/>
            <person name="Chen C."/>
            <person name="Yan M."/>
            <person name="Daum C."/>
            <person name="Ng V."/>
            <person name="Clum A."/>
            <person name="Steindorff A."/>
            <person name="Ohm R.A."/>
            <person name="Martin F."/>
            <person name="Silar P."/>
            <person name="Natvig D.O."/>
            <person name="Lalanne C."/>
            <person name="Gautier V."/>
            <person name="Ament-Velasquez S.L."/>
            <person name="Kruys A."/>
            <person name="Hutchinson M.I."/>
            <person name="Powell A.J."/>
            <person name="Barry K."/>
            <person name="Miller A.N."/>
            <person name="Grigoriev I.V."/>
            <person name="Debuchy R."/>
            <person name="Gladieux P."/>
            <person name="Hiltunen Thoren M."/>
            <person name="Johannesson H."/>
        </authorList>
    </citation>
    <scope>NUCLEOTIDE SEQUENCE</scope>
    <source>
        <strain evidence="6">CBS 315.58</strain>
    </source>
</reference>
<dbReference type="PANTHER" id="PTHR43712">
    <property type="entry name" value="PUTATIVE (AFU_ORTHOLOGUE AFUA_4G14580)-RELATED"/>
    <property type="match status" value="1"/>
</dbReference>
<organism evidence="6 7">
    <name type="scientific">Triangularia verruculosa</name>
    <dbReference type="NCBI Taxonomy" id="2587418"/>
    <lineage>
        <taxon>Eukaryota</taxon>
        <taxon>Fungi</taxon>
        <taxon>Dikarya</taxon>
        <taxon>Ascomycota</taxon>
        <taxon>Pezizomycotina</taxon>
        <taxon>Sordariomycetes</taxon>
        <taxon>Sordariomycetidae</taxon>
        <taxon>Sordariales</taxon>
        <taxon>Podosporaceae</taxon>
        <taxon>Triangularia</taxon>
    </lineage>
</organism>
<dbReference type="InterPro" id="IPR036388">
    <property type="entry name" value="WH-like_DNA-bd_sf"/>
</dbReference>
<dbReference type="InterPro" id="IPR016461">
    <property type="entry name" value="COMT-like"/>
</dbReference>
<evidence type="ECO:0000256" key="3">
    <source>
        <dbReference type="ARBA" id="ARBA00022691"/>
    </source>
</evidence>
<dbReference type="InterPro" id="IPR036390">
    <property type="entry name" value="WH_DNA-bd_sf"/>
</dbReference>
<dbReference type="Pfam" id="PF00891">
    <property type="entry name" value="Methyltransf_2"/>
    <property type="match status" value="1"/>
</dbReference>
<dbReference type="SUPFAM" id="SSF53335">
    <property type="entry name" value="S-adenosyl-L-methionine-dependent methyltransferases"/>
    <property type="match status" value="1"/>
</dbReference>